<feature type="binding site" evidence="13">
    <location>
        <position position="84"/>
    </location>
    <ligand>
        <name>Fe cation</name>
        <dbReference type="ChEBI" id="CHEBI:24875"/>
        <label>1</label>
    </ligand>
</feature>
<dbReference type="EMBL" id="CM002869">
    <property type="protein sequence ID" value="KFK44538.1"/>
    <property type="molecule type" value="Genomic_DNA"/>
</dbReference>
<organism evidence="16 17">
    <name type="scientific">Arabis alpina</name>
    <name type="common">Alpine rock-cress</name>
    <dbReference type="NCBI Taxonomy" id="50452"/>
    <lineage>
        <taxon>Eukaryota</taxon>
        <taxon>Viridiplantae</taxon>
        <taxon>Streptophyta</taxon>
        <taxon>Embryophyta</taxon>
        <taxon>Tracheophyta</taxon>
        <taxon>Spermatophyta</taxon>
        <taxon>Magnoliopsida</taxon>
        <taxon>eudicotyledons</taxon>
        <taxon>Gunneridae</taxon>
        <taxon>Pentapetalae</taxon>
        <taxon>rosids</taxon>
        <taxon>malvids</taxon>
        <taxon>Brassicales</taxon>
        <taxon>Brassicaceae</taxon>
        <taxon>Arabideae</taxon>
        <taxon>Arabis</taxon>
    </lineage>
</organism>
<evidence type="ECO:0000256" key="8">
    <source>
        <dbReference type="ARBA" id="ARBA00022729"/>
    </source>
</evidence>
<feature type="binding site" evidence="13">
    <location>
        <position position="81"/>
    </location>
    <ligand>
        <name>Fe cation</name>
        <dbReference type="ChEBI" id="CHEBI:24875"/>
        <label>1</label>
    </ligand>
</feature>
<dbReference type="Pfam" id="PF00149">
    <property type="entry name" value="Metallophos"/>
    <property type="match status" value="1"/>
</dbReference>
<dbReference type="PANTHER" id="PTHR10161">
    <property type="entry name" value="TARTRATE-RESISTANT ACID PHOSPHATASE TYPE 5"/>
    <property type="match status" value="1"/>
</dbReference>
<evidence type="ECO:0000256" key="4">
    <source>
        <dbReference type="ARBA" id="ARBA00008723"/>
    </source>
</evidence>
<gene>
    <name evidence="16" type="ordered locus">AALP_Aa1g269800</name>
</gene>
<dbReference type="CDD" id="cd07378">
    <property type="entry name" value="MPP_ACP5"/>
    <property type="match status" value="1"/>
</dbReference>
<keyword evidence="11" id="KW-0325">Glycoprotein</keyword>
<evidence type="ECO:0000256" key="7">
    <source>
        <dbReference type="ARBA" id="ARBA00022723"/>
    </source>
</evidence>
<evidence type="ECO:0000256" key="14">
    <source>
        <dbReference type="SAM" id="SignalP"/>
    </source>
</evidence>
<dbReference type="Gramene" id="KFK44538">
    <property type="protein sequence ID" value="KFK44538"/>
    <property type="gene ID" value="AALP_AA1G269800"/>
</dbReference>
<feature type="binding site" evidence="13">
    <location>
        <position position="81"/>
    </location>
    <ligand>
        <name>Fe cation</name>
        <dbReference type="ChEBI" id="CHEBI:24875"/>
        <label>2</label>
    </ligand>
</feature>
<evidence type="ECO:0000256" key="10">
    <source>
        <dbReference type="ARBA" id="ARBA00022833"/>
    </source>
</evidence>
<dbReference type="OMA" id="NVEMYIN"/>
<keyword evidence="12 13" id="KW-0408">Iron</keyword>
<feature type="binding site" evidence="13">
    <location>
        <position position="48"/>
    </location>
    <ligand>
        <name>Fe cation</name>
        <dbReference type="ChEBI" id="CHEBI:24875"/>
        <label>1</label>
    </ligand>
</feature>
<comment type="similarity">
    <text evidence="4">Belongs to the metallophosphoesterase superfamily. Purple acid phosphatase family.</text>
</comment>
<feature type="binding site" evidence="13">
    <location>
        <position position="119"/>
    </location>
    <ligand>
        <name>Fe cation</name>
        <dbReference type="ChEBI" id="CHEBI:24875"/>
        <label>2</label>
    </ligand>
</feature>
<dbReference type="GO" id="GO:0003993">
    <property type="term" value="F:acid phosphatase activity"/>
    <property type="evidence" value="ECO:0007669"/>
    <property type="project" value="UniProtKB-UniRule"/>
</dbReference>
<proteinExistence type="inferred from homology"/>
<dbReference type="Gene3D" id="3.60.21.10">
    <property type="match status" value="1"/>
</dbReference>
<dbReference type="InterPro" id="IPR029052">
    <property type="entry name" value="Metallo-depent_PP-like"/>
</dbReference>
<evidence type="ECO:0000256" key="9">
    <source>
        <dbReference type="ARBA" id="ARBA00022801"/>
    </source>
</evidence>
<keyword evidence="6" id="KW-0964">Secreted</keyword>
<dbReference type="AlphaFoldDB" id="A0A087HQY6"/>
<dbReference type="PIRSF" id="PIRSF000898">
    <property type="entry name" value="Acid_Ptase_5"/>
    <property type="match status" value="1"/>
</dbReference>
<feature type="signal peptide" evidence="14">
    <location>
        <begin position="1"/>
        <end position="26"/>
    </location>
</feature>
<feature type="binding site" evidence="13">
    <location>
        <position position="250"/>
    </location>
    <ligand>
        <name>Fe cation</name>
        <dbReference type="ChEBI" id="CHEBI:24875"/>
        <label>1</label>
    </ligand>
</feature>
<dbReference type="SUPFAM" id="SSF56300">
    <property type="entry name" value="Metallo-dependent phosphatases"/>
    <property type="match status" value="1"/>
</dbReference>
<dbReference type="FunFam" id="3.60.21.10:FF:000027">
    <property type="entry name" value="Purple acid phosphatase"/>
    <property type="match status" value="1"/>
</dbReference>
<accession>A0A087HQY6</accession>
<dbReference type="PANTHER" id="PTHR10161:SF34">
    <property type="entry name" value="PURPLE ACID PHOSPHATASE 4"/>
    <property type="match status" value="1"/>
</dbReference>
<dbReference type="eggNOG" id="KOG2679">
    <property type="taxonomic scope" value="Eukaryota"/>
</dbReference>
<keyword evidence="8 14" id="KW-0732">Signal</keyword>
<dbReference type="EC" id="3.1.3.2" evidence="12"/>
<evidence type="ECO:0000256" key="5">
    <source>
        <dbReference type="ARBA" id="ARBA00011738"/>
    </source>
</evidence>
<dbReference type="GO" id="GO:0005576">
    <property type="term" value="C:extracellular region"/>
    <property type="evidence" value="ECO:0007669"/>
    <property type="project" value="UniProtKB-SubCell"/>
</dbReference>
<dbReference type="OrthoDB" id="411211at2759"/>
<evidence type="ECO:0000256" key="11">
    <source>
        <dbReference type="ARBA" id="ARBA00023180"/>
    </source>
</evidence>
<dbReference type="GO" id="GO:0046872">
    <property type="term" value="F:metal ion binding"/>
    <property type="evidence" value="ECO:0007669"/>
    <property type="project" value="UniProtKB-KW"/>
</dbReference>
<dbReference type="InterPro" id="IPR051558">
    <property type="entry name" value="Metallophosphoesterase_PAP"/>
</dbReference>
<evidence type="ECO:0000256" key="12">
    <source>
        <dbReference type="PIRNR" id="PIRNR000898"/>
    </source>
</evidence>
<keyword evidence="10" id="KW-0862">Zinc</keyword>
<reference evidence="17" key="1">
    <citation type="journal article" date="2015" name="Nat. Plants">
        <title>Genome expansion of Arabis alpina linked with retrotransposition and reduced symmetric DNA methylation.</title>
        <authorList>
            <person name="Willing E.M."/>
            <person name="Rawat V."/>
            <person name="Mandakova T."/>
            <person name="Maumus F."/>
            <person name="James G.V."/>
            <person name="Nordstroem K.J."/>
            <person name="Becker C."/>
            <person name="Warthmann N."/>
            <person name="Chica C."/>
            <person name="Szarzynska B."/>
            <person name="Zytnicki M."/>
            <person name="Albani M.C."/>
            <person name="Kiefer C."/>
            <person name="Bergonzi S."/>
            <person name="Castaings L."/>
            <person name="Mateos J.L."/>
            <person name="Berns M.C."/>
            <person name="Bujdoso N."/>
            <person name="Piofczyk T."/>
            <person name="de Lorenzo L."/>
            <person name="Barrero-Sicilia C."/>
            <person name="Mateos I."/>
            <person name="Piednoel M."/>
            <person name="Hagmann J."/>
            <person name="Chen-Min-Tao R."/>
            <person name="Iglesias-Fernandez R."/>
            <person name="Schuster S.C."/>
            <person name="Alonso-Blanco C."/>
            <person name="Roudier F."/>
            <person name="Carbonero P."/>
            <person name="Paz-Ares J."/>
            <person name="Davis S.J."/>
            <person name="Pecinka A."/>
            <person name="Quesneville H."/>
            <person name="Colot V."/>
            <person name="Lysak M.A."/>
            <person name="Weigel D."/>
            <person name="Coupland G."/>
            <person name="Schneeberger K."/>
        </authorList>
    </citation>
    <scope>NUCLEOTIDE SEQUENCE [LARGE SCALE GENOMIC DNA]</scope>
    <source>
        <strain evidence="17">cv. Pajares</strain>
    </source>
</reference>
<name>A0A087HQY6_ARAAL</name>
<comment type="catalytic activity">
    <reaction evidence="1 12">
        <text>a phosphate monoester + H2O = an alcohol + phosphate</text>
        <dbReference type="Rhea" id="RHEA:15017"/>
        <dbReference type="ChEBI" id="CHEBI:15377"/>
        <dbReference type="ChEBI" id="CHEBI:30879"/>
        <dbReference type="ChEBI" id="CHEBI:43474"/>
        <dbReference type="ChEBI" id="CHEBI:67140"/>
        <dbReference type="EC" id="3.1.3.2"/>
    </reaction>
</comment>
<keyword evidence="7 13" id="KW-0479">Metal-binding</keyword>
<comment type="cofactor">
    <cofactor evidence="2">
        <name>Zn(2+)</name>
        <dbReference type="ChEBI" id="CHEBI:29105"/>
    </cofactor>
</comment>
<dbReference type="InterPro" id="IPR004843">
    <property type="entry name" value="Calcineurin-like_PHP"/>
</dbReference>
<evidence type="ECO:0000256" key="2">
    <source>
        <dbReference type="ARBA" id="ARBA00001947"/>
    </source>
</evidence>
<comment type="subunit">
    <text evidence="5">Homodimer.</text>
</comment>
<evidence type="ECO:0000313" key="17">
    <source>
        <dbReference type="Proteomes" id="UP000029120"/>
    </source>
</evidence>
<protein>
    <recommendedName>
        <fullName evidence="12">Purple acid phosphatase</fullName>
        <ecNumber evidence="12">3.1.3.2</ecNumber>
    </recommendedName>
</protein>
<feature type="binding site" evidence="13">
    <location>
        <position position="213"/>
    </location>
    <ligand>
        <name>Fe cation</name>
        <dbReference type="ChEBI" id="CHEBI:24875"/>
        <label>2</label>
    </ligand>
</feature>
<evidence type="ECO:0000313" key="16">
    <source>
        <dbReference type="EMBL" id="KFK44538.1"/>
    </source>
</evidence>
<evidence type="ECO:0000256" key="3">
    <source>
        <dbReference type="ARBA" id="ARBA00004613"/>
    </source>
</evidence>
<feature type="domain" description="Calcineurin-like phosphoesterase" evidence="15">
    <location>
        <begin position="42"/>
        <end position="251"/>
    </location>
</feature>
<keyword evidence="9 12" id="KW-0378">Hydrolase</keyword>
<sequence>MDSKFGLRSFSIVMTLLLTMAPKLQAELTTVEHAPNSDGSISFLVIGDWGRRGLYNQSQVALQMGRIGEKMDIDFVVSTGDNIYDNGMKSIDDPVFQLSFTNIYTSPSLQKPWYLVLGNHDYRGDVEAQLSPILKSMESRWICMRSFIVDAEVAELFFVDTTPFVDAYFIHPEDQTYDWRGVSPRESYLQTILTELEMSLRESRANWKIVVGHHAIKSASIHGNTKELESLLLPILEANKVDLYVNGHDHCLQHISTSQSPIQFLTSGGGSKAWRGYYNWSKPEDMKFFYDGQGFMSVKVTRTEMNVVFYDVSGNILHKWNTSKMLYTDFAFPM</sequence>
<evidence type="ECO:0000259" key="15">
    <source>
        <dbReference type="Pfam" id="PF00149"/>
    </source>
</evidence>
<comment type="cofactor">
    <cofactor evidence="13">
        <name>Fe cation</name>
        <dbReference type="ChEBI" id="CHEBI:24875"/>
    </cofactor>
    <text evidence="13">Binds 2 iron ions per subunit.</text>
</comment>
<evidence type="ECO:0000256" key="6">
    <source>
        <dbReference type="ARBA" id="ARBA00022525"/>
    </source>
</evidence>
<comment type="subcellular location">
    <subcellularLocation>
        <location evidence="3">Secreted</location>
    </subcellularLocation>
</comment>
<keyword evidence="17" id="KW-1185">Reference proteome</keyword>
<feature type="binding site" evidence="13">
    <location>
        <position position="248"/>
    </location>
    <ligand>
        <name>Fe cation</name>
        <dbReference type="ChEBI" id="CHEBI:24875"/>
        <label>2</label>
    </ligand>
</feature>
<feature type="chain" id="PRO_5001823519" description="Purple acid phosphatase" evidence="14">
    <location>
        <begin position="27"/>
        <end position="334"/>
    </location>
</feature>
<evidence type="ECO:0000256" key="1">
    <source>
        <dbReference type="ARBA" id="ARBA00000032"/>
    </source>
</evidence>
<evidence type="ECO:0000256" key="13">
    <source>
        <dbReference type="PIRSR" id="PIRSR000898-1"/>
    </source>
</evidence>
<dbReference type="InterPro" id="IPR024927">
    <property type="entry name" value="Acid_PPase"/>
</dbReference>
<dbReference type="Proteomes" id="UP000029120">
    <property type="component" value="Chromosome 1"/>
</dbReference>